<sequence length="74" mass="7849">MHAAQGNPASVVIDHERGVIEIDGQPVPYYVSEGGPTTEPIDARSGETLVTFQCFVVAQNVQIIGKPRQDGADA</sequence>
<organism evidence="1 2">
    <name type="scientific">Mycobacteroides abscessus subsp. massiliense</name>
    <dbReference type="NCBI Taxonomy" id="1962118"/>
    <lineage>
        <taxon>Bacteria</taxon>
        <taxon>Bacillati</taxon>
        <taxon>Actinomycetota</taxon>
        <taxon>Actinomycetes</taxon>
        <taxon>Mycobacteriales</taxon>
        <taxon>Mycobacteriaceae</taxon>
        <taxon>Mycobacteroides</taxon>
        <taxon>Mycobacteroides abscessus</taxon>
    </lineage>
</organism>
<evidence type="ECO:0000313" key="2">
    <source>
        <dbReference type="Proteomes" id="UP000190074"/>
    </source>
</evidence>
<accession>A0A1U2F9A5</accession>
<protein>
    <submittedName>
        <fullName evidence="1">Uncharacterized protein</fullName>
    </submittedName>
</protein>
<dbReference type="Proteomes" id="UP000190074">
    <property type="component" value="Unassembled WGS sequence"/>
</dbReference>
<evidence type="ECO:0000313" key="1">
    <source>
        <dbReference type="EMBL" id="SKM68451.1"/>
    </source>
</evidence>
<reference evidence="1 2" key="1">
    <citation type="submission" date="2016-11" db="EMBL/GenBank/DDBJ databases">
        <authorList>
            <consortium name="Pathogen Informatics"/>
        </authorList>
    </citation>
    <scope>NUCLEOTIDE SEQUENCE [LARGE SCALE GENOMIC DNA]</scope>
    <source>
        <strain evidence="1 2">911</strain>
    </source>
</reference>
<dbReference type="AlphaFoldDB" id="A0A1U2F9A5"/>
<gene>
    <name evidence="1" type="ORF">SAMEA2259716_04780</name>
</gene>
<proteinExistence type="predicted"/>
<dbReference type="EMBL" id="FVGW01000012">
    <property type="protein sequence ID" value="SKM68451.1"/>
    <property type="molecule type" value="Genomic_DNA"/>
</dbReference>
<dbReference type="RefSeq" id="WP_016895969.1">
    <property type="nucleotide sequence ID" value="NZ_FVGW01000012.1"/>
</dbReference>
<name>A0A1U2F9A5_9MYCO</name>